<feature type="region of interest" description="Disordered" evidence="1">
    <location>
        <begin position="1"/>
        <end position="114"/>
    </location>
</feature>
<feature type="compositionally biased region" description="Basic and acidic residues" evidence="1">
    <location>
        <begin position="102"/>
        <end position="114"/>
    </location>
</feature>
<feature type="compositionally biased region" description="Low complexity" evidence="1">
    <location>
        <begin position="49"/>
        <end position="66"/>
    </location>
</feature>
<comment type="caution">
    <text evidence="2">The sequence shown here is derived from an EMBL/GenBank/DDBJ whole genome shotgun (WGS) entry which is preliminary data.</text>
</comment>
<dbReference type="Proteomes" id="UP001338125">
    <property type="component" value="Unassembled WGS sequence"/>
</dbReference>
<protein>
    <submittedName>
        <fullName evidence="2">Uncharacterized protein</fullName>
    </submittedName>
</protein>
<reference evidence="2 3" key="1">
    <citation type="submission" date="2024-01" db="EMBL/GenBank/DDBJ databases">
        <title>Complete genome of Cladobotryum mycophilum ATHUM6906.</title>
        <authorList>
            <person name="Christinaki A.C."/>
            <person name="Myridakis A.I."/>
            <person name="Kouvelis V.N."/>
        </authorList>
    </citation>
    <scope>NUCLEOTIDE SEQUENCE [LARGE SCALE GENOMIC DNA]</scope>
    <source>
        <strain evidence="2 3">ATHUM6906</strain>
    </source>
</reference>
<name>A0ABR0SE43_9HYPO</name>
<organism evidence="2 3">
    <name type="scientific">Cladobotryum mycophilum</name>
    <dbReference type="NCBI Taxonomy" id="491253"/>
    <lineage>
        <taxon>Eukaryota</taxon>
        <taxon>Fungi</taxon>
        <taxon>Dikarya</taxon>
        <taxon>Ascomycota</taxon>
        <taxon>Pezizomycotina</taxon>
        <taxon>Sordariomycetes</taxon>
        <taxon>Hypocreomycetidae</taxon>
        <taxon>Hypocreales</taxon>
        <taxon>Hypocreaceae</taxon>
        <taxon>Cladobotryum</taxon>
    </lineage>
</organism>
<keyword evidence="3" id="KW-1185">Reference proteome</keyword>
<feature type="compositionally biased region" description="Polar residues" evidence="1">
    <location>
        <begin position="89"/>
        <end position="101"/>
    </location>
</feature>
<evidence type="ECO:0000313" key="2">
    <source>
        <dbReference type="EMBL" id="KAK5990442.1"/>
    </source>
</evidence>
<gene>
    <name evidence="2" type="ORF">PT974_08710</name>
</gene>
<accession>A0ABR0SE43</accession>
<dbReference type="EMBL" id="JAVFKD010000014">
    <property type="protein sequence ID" value="KAK5990442.1"/>
    <property type="molecule type" value="Genomic_DNA"/>
</dbReference>
<sequence length="174" mass="19756">MASRNTNFQMPMLVTDQPALQSKKGNTVRKPRFHEDFDAPLFEDLLDASPTSTSTENSSRNSSPRPSFDDANRKLPSHGSLSMRKHRNMTSPVVQLQNEWTSEPRRRTSVHDKMRQLARRSMIIVRRPERIGDDELEVTQRSVTKGIKVNGGRYGGSEEHLQTIITISEVAKPT</sequence>
<evidence type="ECO:0000313" key="3">
    <source>
        <dbReference type="Proteomes" id="UP001338125"/>
    </source>
</evidence>
<proteinExistence type="predicted"/>
<evidence type="ECO:0000256" key="1">
    <source>
        <dbReference type="SAM" id="MobiDB-lite"/>
    </source>
</evidence>